<dbReference type="InterPro" id="IPR000504">
    <property type="entry name" value="RRM_dom"/>
</dbReference>
<dbReference type="AlphaFoldDB" id="A0A2U1Q4M3"/>
<dbReference type="EMBL" id="PKPP01000423">
    <property type="protein sequence ID" value="PWA92948.1"/>
    <property type="molecule type" value="Genomic_DNA"/>
</dbReference>
<evidence type="ECO:0000256" key="1">
    <source>
        <dbReference type="PROSITE-ProRule" id="PRU00176"/>
    </source>
</evidence>
<dbReference type="SMART" id="SM00360">
    <property type="entry name" value="RRM"/>
    <property type="match status" value="1"/>
</dbReference>
<gene>
    <name evidence="3" type="ORF">CTI12_AA076220</name>
</gene>
<organism evidence="3 4">
    <name type="scientific">Artemisia annua</name>
    <name type="common">Sweet wormwood</name>
    <dbReference type="NCBI Taxonomy" id="35608"/>
    <lineage>
        <taxon>Eukaryota</taxon>
        <taxon>Viridiplantae</taxon>
        <taxon>Streptophyta</taxon>
        <taxon>Embryophyta</taxon>
        <taxon>Tracheophyta</taxon>
        <taxon>Spermatophyta</taxon>
        <taxon>Magnoliopsida</taxon>
        <taxon>eudicotyledons</taxon>
        <taxon>Gunneridae</taxon>
        <taxon>Pentapetalae</taxon>
        <taxon>asterids</taxon>
        <taxon>campanulids</taxon>
        <taxon>Asterales</taxon>
        <taxon>Asteraceae</taxon>
        <taxon>Asteroideae</taxon>
        <taxon>Anthemideae</taxon>
        <taxon>Artemisiinae</taxon>
        <taxon>Artemisia</taxon>
    </lineage>
</organism>
<dbReference type="SUPFAM" id="SSF54928">
    <property type="entry name" value="RNA-binding domain, RBD"/>
    <property type="match status" value="1"/>
</dbReference>
<reference evidence="3 4" key="1">
    <citation type="journal article" date="2018" name="Mol. Plant">
        <title>The genome of Artemisia annua provides insight into the evolution of Asteraceae family and artemisinin biosynthesis.</title>
        <authorList>
            <person name="Shen Q."/>
            <person name="Zhang L."/>
            <person name="Liao Z."/>
            <person name="Wang S."/>
            <person name="Yan T."/>
            <person name="Shi P."/>
            <person name="Liu M."/>
            <person name="Fu X."/>
            <person name="Pan Q."/>
            <person name="Wang Y."/>
            <person name="Lv Z."/>
            <person name="Lu X."/>
            <person name="Zhang F."/>
            <person name="Jiang W."/>
            <person name="Ma Y."/>
            <person name="Chen M."/>
            <person name="Hao X."/>
            <person name="Li L."/>
            <person name="Tang Y."/>
            <person name="Lv G."/>
            <person name="Zhou Y."/>
            <person name="Sun X."/>
            <person name="Brodelius P.E."/>
            <person name="Rose J.K.C."/>
            <person name="Tang K."/>
        </authorList>
    </citation>
    <scope>NUCLEOTIDE SEQUENCE [LARGE SCALE GENOMIC DNA]</scope>
    <source>
        <strain evidence="4">cv. Huhao1</strain>
        <tissue evidence="3">Leaf</tissue>
    </source>
</reference>
<dbReference type="Gene3D" id="3.30.70.330">
    <property type="match status" value="1"/>
</dbReference>
<evidence type="ECO:0000313" key="4">
    <source>
        <dbReference type="Proteomes" id="UP000245207"/>
    </source>
</evidence>
<dbReference type="PROSITE" id="PS50102">
    <property type="entry name" value="RRM"/>
    <property type="match status" value="1"/>
</dbReference>
<dbReference type="Proteomes" id="UP000245207">
    <property type="component" value="Unassembled WGS sequence"/>
</dbReference>
<dbReference type="CDD" id="cd00590">
    <property type="entry name" value="RRM_SF"/>
    <property type="match status" value="1"/>
</dbReference>
<keyword evidence="4" id="KW-1185">Reference proteome</keyword>
<protein>
    <recommendedName>
        <fullName evidence="2">RRM domain-containing protein</fullName>
    </recommendedName>
</protein>
<proteinExistence type="predicted"/>
<dbReference type="GO" id="GO:0003723">
    <property type="term" value="F:RNA binding"/>
    <property type="evidence" value="ECO:0007669"/>
    <property type="project" value="UniProtKB-UniRule"/>
</dbReference>
<feature type="domain" description="RRM" evidence="2">
    <location>
        <begin position="27"/>
        <end position="104"/>
    </location>
</feature>
<evidence type="ECO:0000313" key="3">
    <source>
        <dbReference type="EMBL" id="PWA92948.1"/>
    </source>
</evidence>
<sequence length="307" mass="34667">MATKQEGEQDDSEGDEKRKHVPRQNVVNFFFTNFPPEWSKVNMYELFSEVGEIAEVYIARKVSKAGKRFGFARFFRVGNIQALEKRLNRISIGSFRLKANIATYEKTFSKSYQGCKRDGWVFDIPPELHKLANTCSNTRFEKPQEGESLMIHSLIELQPIWSCFKATDCKVKYMGVSIFSLEFRNKEEELDLNQANSESAEHIIETGTGNKAVEGYVDSIPSKIKETYGITMESGMAEKVVTPGDFPAKGLCCPSSLALIPLMSRYYPLDISGIVPARTYALVLVKVLFASIGRIPPYMLLVRAHCV</sequence>
<dbReference type="Pfam" id="PF00076">
    <property type="entry name" value="RRM_1"/>
    <property type="match status" value="1"/>
</dbReference>
<evidence type="ECO:0000259" key="2">
    <source>
        <dbReference type="PROSITE" id="PS50102"/>
    </source>
</evidence>
<dbReference type="InterPro" id="IPR012677">
    <property type="entry name" value="Nucleotide-bd_a/b_plait_sf"/>
</dbReference>
<comment type="caution">
    <text evidence="3">The sequence shown here is derived from an EMBL/GenBank/DDBJ whole genome shotgun (WGS) entry which is preliminary data.</text>
</comment>
<accession>A0A2U1Q4M3</accession>
<dbReference type="InterPro" id="IPR035979">
    <property type="entry name" value="RBD_domain_sf"/>
</dbReference>
<name>A0A2U1Q4M3_ARTAN</name>
<keyword evidence="1" id="KW-0694">RNA-binding</keyword>